<gene>
    <name evidence="2" type="ORF">GCM10008174_15590</name>
</gene>
<feature type="region of interest" description="Disordered" evidence="1">
    <location>
        <begin position="1"/>
        <end position="25"/>
    </location>
</feature>
<keyword evidence="3" id="KW-1185">Reference proteome</keyword>
<reference evidence="2" key="1">
    <citation type="journal article" date="2014" name="Int. J. Syst. Evol. Microbiol.">
        <title>Complete genome sequence of Corynebacterium casei LMG S-19264T (=DSM 44701T), isolated from a smear-ripened cheese.</title>
        <authorList>
            <consortium name="US DOE Joint Genome Institute (JGI-PGF)"/>
            <person name="Walter F."/>
            <person name="Albersmeier A."/>
            <person name="Kalinowski J."/>
            <person name="Ruckert C."/>
        </authorList>
    </citation>
    <scope>NUCLEOTIDE SEQUENCE</scope>
    <source>
        <strain evidence="2">VKM B-2748</strain>
    </source>
</reference>
<dbReference type="Proteomes" id="UP001143309">
    <property type="component" value="Unassembled WGS sequence"/>
</dbReference>
<proteinExistence type="predicted"/>
<reference evidence="2" key="2">
    <citation type="submission" date="2023-01" db="EMBL/GenBank/DDBJ databases">
        <authorList>
            <person name="Sun Q."/>
            <person name="Evtushenko L."/>
        </authorList>
    </citation>
    <scope>NUCLEOTIDE SEQUENCE</scope>
    <source>
        <strain evidence="2">VKM B-2748</strain>
    </source>
</reference>
<evidence type="ECO:0000313" key="2">
    <source>
        <dbReference type="EMBL" id="GLK79818.1"/>
    </source>
</evidence>
<organism evidence="2 3">
    <name type="scientific">Methylopila turkensis</name>
    <dbReference type="NCBI Taxonomy" id="1437816"/>
    <lineage>
        <taxon>Bacteria</taxon>
        <taxon>Pseudomonadati</taxon>
        <taxon>Pseudomonadota</taxon>
        <taxon>Alphaproteobacteria</taxon>
        <taxon>Hyphomicrobiales</taxon>
        <taxon>Methylopilaceae</taxon>
        <taxon>Methylopila</taxon>
    </lineage>
</organism>
<dbReference type="EMBL" id="BSFL01000002">
    <property type="protein sequence ID" value="GLK79818.1"/>
    <property type="molecule type" value="Genomic_DNA"/>
</dbReference>
<comment type="caution">
    <text evidence="2">The sequence shown here is derived from an EMBL/GenBank/DDBJ whole genome shotgun (WGS) entry which is preliminary data.</text>
</comment>
<dbReference type="AlphaFoldDB" id="A0A9W6JP51"/>
<evidence type="ECO:0000313" key="3">
    <source>
        <dbReference type="Proteomes" id="UP001143309"/>
    </source>
</evidence>
<evidence type="ECO:0000256" key="1">
    <source>
        <dbReference type="SAM" id="MobiDB-lite"/>
    </source>
</evidence>
<feature type="region of interest" description="Disordered" evidence="1">
    <location>
        <begin position="45"/>
        <end position="64"/>
    </location>
</feature>
<accession>A0A9W6JP51</accession>
<sequence length="64" mass="6690">MVKRDAVDGLVGTHGGAAKNGDGADHEAATCEWWEARTMGGVRAAVHARGSRDDGRLPHGAPKR</sequence>
<name>A0A9W6JP51_9HYPH</name>
<protein>
    <submittedName>
        <fullName evidence="2">Uncharacterized protein</fullName>
    </submittedName>
</protein>